<reference evidence="3 4" key="1">
    <citation type="submission" date="2018-08" db="EMBL/GenBank/DDBJ databases">
        <title>Genetic Globetrotter - A new plasmid hitch-hiking vast phylogenetic and geographic distances.</title>
        <authorList>
            <person name="Vollmers J."/>
            <person name="Petersen J."/>
        </authorList>
    </citation>
    <scope>NUCLEOTIDE SEQUENCE [LARGE SCALE GENOMIC DNA]</scope>
    <source>
        <strain evidence="3 4">DSM 26383</strain>
    </source>
</reference>
<dbReference type="GO" id="GO:0043190">
    <property type="term" value="C:ATP-binding cassette (ABC) transporter complex"/>
    <property type="evidence" value="ECO:0007669"/>
    <property type="project" value="InterPro"/>
</dbReference>
<dbReference type="CDD" id="cd13643">
    <property type="entry name" value="PBP2_BCP_2"/>
    <property type="match status" value="1"/>
</dbReference>
<sequence precursor="true">MKMKSLFFAAGIALAGAGSAYADSSDPIKIPINEWTGQHISAHILGSLFEKAGYSVEYVTAGAVPQYAAISQGDLHVQPEVWTNNVGDIYPKAVESGDIVVVGQLGLTPQEGWIYPPYMEEQCPGLPSYEALYDCAQAFASPDTFPKGRLITYPADWGTRSKDVVGQIDIPFEPVAGGSEGAMIAEIKSAVAAEKPMLMMFWQPHWLFAENEFNWVEWDEADGECVEESGQSKGNACGFQQASIDKVANKDFASTWPGAAALFEAFSIDNDTQNTLMNEIDQKGRELEDVIAEWVDANEETWAPWVEAAEAAKN</sequence>
<feature type="chain" id="PRO_5024849846" evidence="1">
    <location>
        <begin position="23"/>
        <end position="314"/>
    </location>
</feature>
<dbReference type="AlphaFoldDB" id="A0A5P3AJG1"/>
<protein>
    <submittedName>
        <fullName evidence="3">Glycine betaine-binding protein OpuAC</fullName>
    </submittedName>
</protein>
<dbReference type="Gene3D" id="3.40.190.100">
    <property type="entry name" value="Glycine betaine-binding periplasmic protein, domain 2"/>
    <property type="match status" value="1"/>
</dbReference>
<name>A0A5P3AJG1_9RHOB</name>
<dbReference type="KEGG" id="rid:RIdsm_04319"/>
<dbReference type="OrthoDB" id="7805658at2"/>
<feature type="domain" description="ABC-type glycine betaine transport system substrate-binding" evidence="2">
    <location>
        <begin position="26"/>
        <end position="296"/>
    </location>
</feature>
<dbReference type="InterPro" id="IPR007210">
    <property type="entry name" value="ABC_Gly_betaine_transp_sub-bd"/>
</dbReference>
<dbReference type="GO" id="GO:0022857">
    <property type="term" value="F:transmembrane transporter activity"/>
    <property type="evidence" value="ECO:0007669"/>
    <property type="project" value="InterPro"/>
</dbReference>
<dbReference type="EMBL" id="CP031598">
    <property type="protein sequence ID" value="QEW28488.1"/>
    <property type="molecule type" value="Genomic_DNA"/>
</dbReference>
<dbReference type="Proteomes" id="UP000325785">
    <property type="component" value="Chromosome"/>
</dbReference>
<dbReference type="Pfam" id="PF04069">
    <property type="entry name" value="OpuAC"/>
    <property type="match status" value="1"/>
</dbReference>
<accession>A0A5P3AJG1</accession>
<keyword evidence="1" id="KW-0732">Signal</keyword>
<dbReference type="Gene3D" id="3.40.190.10">
    <property type="entry name" value="Periplasmic binding protein-like II"/>
    <property type="match status" value="1"/>
</dbReference>
<gene>
    <name evidence="3" type="primary">opuAC_2</name>
    <name evidence="3" type="ORF">RIdsm_04319</name>
</gene>
<proteinExistence type="predicted"/>
<dbReference type="SUPFAM" id="SSF53850">
    <property type="entry name" value="Periplasmic binding protein-like II"/>
    <property type="match status" value="1"/>
</dbReference>
<feature type="signal peptide" evidence="1">
    <location>
        <begin position="1"/>
        <end position="22"/>
    </location>
</feature>
<evidence type="ECO:0000313" key="3">
    <source>
        <dbReference type="EMBL" id="QEW28488.1"/>
    </source>
</evidence>
<evidence type="ECO:0000313" key="4">
    <source>
        <dbReference type="Proteomes" id="UP000325785"/>
    </source>
</evidence>
<evidence type="ECO:0000259" key="2">
    <source>
        <dbReference type="Pfam" id="PF04069"/>
    </source>
</evidence>
<evidence type="ECO:0000256" key="1">
    <source>
        <dbReference type="SAM" id="SignalP"/>
    </source>
</evidence>
<organism evidence="3 4">
    <name type="scientific">Roseovarius indicus</name>
    <dbReference type="NCBI Taxonomy" id="540747"/>
    <lineage>
        <taxon>Bacteria</taxon>
        <taxon>Pseudomonadati</taxon>
        <taxon>Pseudomonadota</taxon>
        <taxon>Alphaproteobacteria</taxon>
        <taxon>Rhodobacterales</taxon>
        <taxon>Roseobacteraceae</taxon>
        <taxon>Roseovarius</taxon>
    </lineage>
</organism>
<dbReference type="RefSeq" id="WP_057818308.1">
    <property type="nucleotide sequence ID" value="NZ_CAXRJZ010000051.1"/>
</dbReference>